<name>A0A6P8X217_DROAB</name>
<gene>
    <name evidence="4" type="primary">LOC117568540</name>
</gene>
<keyword evidence="2" id="KW-0732">Signal</keyword>
<dbReference type="RefSeq" id="XP_034105150.1">
    <property type="nucleotide sequence ID" value="XM_034249259.2"/>
</dbReference>
<feature type="chain" id="PRO_5028310100" evidence="2">
    <location>
        <begin position="19"/>
        <end position="162"/>
    </location>
</feature>
<dbReference type="Proteomes" id="UP000515160">
    <property type="component" value="Chromosome 3"/>
</dbReference>
<proteinExistence type="predicted"/>
<protein>
    <submittedName>
        <fullName evidence="4">Uncharacterized protein LOC117568540</fullName>
    </submittedName>
</protein>
<sequence length="162" mass="18421">MMNIFTTVLLFLPVSVNSINRTNGESLNFCPACEQWIISDCKVNKKSVSIDKDEDAYKLRYLQQGETVDPKLEKCLDDNLKVVGELTSFICMKSTTKGCLVVGNKKQFAIQNSLSYVCRYCAFYCECEKLIDSSSILNSYLSVSCISCVVFIMFYHIFIFIN</sequence>
<evidence type="ECO:0000313" key="3">
    <source>
        <dbReference type="Proteomes" id="UP000515160"/>
    </source>
</evidence>
<feature type="signal peptide" evidence="2">
    <location>
        <begin position="1"/>
        <end position="18"/>
    </location>
</feature>
<feature type="transmembrane region" description="Helical" evidence="1">
    <location>
        <begin position="140"/>
        <end position="161"/>
    </location>
</feature>
<accession>A0A6P8X217</accession>
<keyword evidence="1" id="KW-0812">Transmembrane</keyword>
<dbReference type="AlphaFoldDB" id="A0A6P8X217"/>
<keyword evidence="1" id="KW-1133">Transmembrane helix</keyword>
<reference evidence="4" key="1">
    <citation type="submission" date="2025-08" db="UniProtKB">
        <authorList>
            <consortium name="RefSeq"/>
        </authorList>
    </citation>
    <scope>IDENTIFICATION</scope>
    <source>
        <strain evidence="4">15112-1751.03</strain>
        <tissue evidence="4">Whole Adult</tissue>
    </source>
</reference>
<keyword evidence="1" id="KW-0472">Membrane</keyword>
<evidence type="ECO:0000256" key="1">
    <source>
        <dbReference type="SAM" id="Phobius"/>
    </source>
</evidence>
<keyword evidence="3" id="KW-1185">Reference proteome</keyword>
<dbReference type="GeneID" id="117568540"/>
<evidence type="ECO:0000313" key="4">
    <source>
        <dbReference type="RefSeq" id="XP_034105150.1"/>
    </source>
</evidence>
<evidence type="ECO:0000256" key="2">
    <source>
        <dbReference type="SAM" id="SignalP"/>
    </source>
</evidence>
<organism evidence="3 4">
    <name type="scientific">Drosophila albomicans</name>
    <name type="common">Fruit fly</name>
    <dbReference type="NCBI Taxonomy" id="7291"/>
    <lineage>
        <taxon>Eukaryota</taxon>
        <taxon>Metazoa</taxon>
        <taxon>Ecdysozoa</taxon>
        <taxon>Arthropoda</taxon>
        <taxon>Hexapoda</taxon>
        <taxon>Insecta</taxon>
        <taxon>Pterygota</taxon>
        <taxon>Neoptera</taxon>
        <taxon>Endopterygota</taxon>
        <taxon>Diptera</taxon>
        <taxon>Brachycera</taxon>
        <taxon>Muscomorpha</taxon>
        <taxon>Ephydroidea</taxon>
        <taxon>Drosophilidae</taxon>
        <taxon>Drosophila</taxon>
    </lineage>
</organism>